<protein>
    <submittedName>
        <fullName evidence="2">Uncharacterized protein</fullName>
    </submittedName>
</protein>
<name>A0A850DRJ3_9MICO</name>
<dbReference type="EMBL" id="JABMCG010000095">
    <property type="protein sequence ID" value="NUU27894.1"/>
    <property type="molecule type" value="Genomic_DNA"/>
</dbReference>
<keyword evidence="1" id="KW-0472">Membrane</keyword>
<keyword evidence="1" id="KW-1133">Transmembrane helix</keyword>
<evidence type="ECO:0000313" key="3">
    <source>
        <dbReference type="Proteomes" id="UP000539146"/>
    </source>
</evidence>
<dbReference type="AlphaFoldDB" id="A0A850DRJ3"/>
<evidence type="ECO:0000256" key="1">
    <source>
        <dbReference type="SAM" id="Phobius"/>
    </source>
</evidence>
<feature type="transmembrane region" description="Helical" evidence="1">
    <location>
        <begin position="69"/>
        <end position="88"/>
    </location>
</feature>
<evidence type="ECO:0000313" key="2">
    <source>
        <dbReference type="EMBL" id="NUU27894.1"/>
    </source>
</evidence>
<keyword evidence="1" id="KW-0812">Transmembrane</keyword>
<feature type="transmembrane region" description="Helical" evidence="1">
    <location>
        <begin position="37"/>
        <end position="57"/>
    </location>
</feature>
<proteinExistence type="predicted"/>
<reference evidence="2 3" key="1">
    <citation type="submission" date="2020-05" db="EMBL/GenBank/DDBJ databases">
        <title>Genome Sequencing of Type Strains.</title>
        <authorList>
            <person name="Lemaire J.F."/>
            <person name="Inderbitzin P."/>
            <person name="Gregorio O.A."/>
            <person name="Collins S.B."/>
            <person name="Wespe N."/>
            <person name="Knight-Connoni V."/>
        </authorList>
    </citation>
    <scope>NUCLEOTIDE SEQUENCE [LARGE SCALE GENOMIC DNA]</scope>
    <source>
        <strain evidence="2 3">DSM 20512</strain>
    </source>
</reference>
<gene>
    <name evidence="2" type="ORF">HP467_07180</name>
</gene>
<feature type="transmembrane region" description="Helical" evidence="1">
    <location>
        <begin position="94"/>
        <end position="115"/>
    </location>
</feature>
<organism evidence="2 3">
    <name type="scientific">Curtobacterium citreum</name>
    <dbReference type="NCBI Taxonomy" id="2036"/>
    <lineage>
        <taxon>Bacteria</taxon>
        <taxon>Bacillati</taxon>
        <taxon>Actinomycetota</taxon>
        <taxon>Actinomycetes</taxon>
        <taxon>Micrococcales</taxon>
        <taxon>Microbacteriaceae</taxon>
        <taxon>Curtobacterium</taxon>
    </lineage>
</organism>
<dbReference type="RefSeq" id="WP_175325725.1">
    <property type="nucleotide sequence ID" value="NZ_BAAAWP010000001.1"/>
</dbReference>
<dbReference type="Proteomes" id="UP000539146">
    <property type="component" value="Unassembled WGS sequence"/>
</dbReference>
<comment type="caution">
    <text evidence="2">The sequence shown here is derived from an EMBL/GenBank/DDBJ whole genome shotgun (WGS) entry which is preliminary data.</text>
</comment>
<sequence length="164" mass="16793">MDALLKRYAPALLPAFAAVVGIFTALGDANLGALTDWRTWVQVGIVLLTTAAVYVLKLLPTGWRGAYKVGAPIVAAMLTAAVAAVPTGEPLNKANLILIGVAIVKILVTWLGVAIRLEPVKIDARATAAGTVPIITALGATDALEEGDGLADPGNVPPKHLATS</sequence>
<accession>A0A850DRJ3</accession>